<dbReference type="InterPro" id="IPR001663">
    <property type="entry name" value="Rng_hydr_dOase-A"/>
</dbReference>
<reference evidence="8 9" key="1">
    <citation type="submission" date="2020-08" db="EMBL/GenBank/DDBJ databases">
        <title>Genomic Encyclopedia of Type Strains, Phase IV (KMG-IV): sequencing the most valuable type-strain genomes for metagenomic binning, comparative biology and taxonomic classification.</title>
        <authorList>
            <person name="Goeker M."/>
        </authorList>
    </citation>
    <scope>NUCLEOTIDE SEQUENCE [LARGE SCALE GENOMIC DNA]</scope>
    <source>
        <strain evidence="8 9">DSM 17328</strain>
    </source>
</reference>
<evidence type="ECO:0000259" key="7">
    <source>
        <dbReference type="PROSITE" id="PS51296"/>
    </source>
</evidence>
<keyword evidence="4" id="KW-0560">Oxidoreductase</keyword>
<keyword evidence="8" id="KW-0223">Dioxygenase</keyword>
<evidence type="ECO:0000256" key="6">
    <source>
        <dbReference type="ARBA" id="ARBA00023014"/>
    </source>
</evidence>
<keyword evidence="2" id="KW-0001">2Fe-2S</keyword>
<dbReference type="InterPro" id="IPR036922">
    <property type="entry name" value="Rieske_2Fe-2S_sf"/>
</dbReference>
<dbReference type="GO" id="GO:0051537">
    <property type="term" value="F:2 iron, 2 sulfur cluster binding"/>
    <property type="evidence" value="ECO:0007669"/>
    <property type="project" value="UniProtKB-KW"/>
</dbReference>
<dbReference type="RefSeq" id="WP_184071794.1">
    <property type="nucleotide sequence ID" value="NZ_JACHNZ010000061.1"/>
</dbReference>
<dbReference type="GO" id="GO:0051213">
    <property type="term" value="F:dioxygenase activity"/>
    <property type="evidence" value="ECO:0007669"/>
    <property type="project" value="UniProtKB-KW"/>
</dbReference>
<proteinExistence type="predicted"/>
<dbReference type="InterPro" id="IPR017941">
    <property type="entry name" value="Rieske_2Fe-2S"/>
</dbReference>
<evidence type="ECO:0000256" key="4">
    <source>
        <dbReference type="ARBA" id="ARBA00023002"/>
    </source>
</evidence>
<evidence type="ECO:0000313" key="9">
    <source>
        <dbReference type="Proteomes" id="UP000566324"/>
    </source>
</evidence>
<dbReference type="SUPFAM" id="SSF55961">
    <property type="entry name" value="Bet v1-like"/>
    <property type="match status" value="1"/>
</dbReference>
<dbReference type="PROSITE" id="PS51296">
    <property type="entry name" value="RIESKE"/>
    <property type="match status" value="1"/>
</dbReference>
<keyword evidence="5" id="KW-0408">Iron</keyword>
<evidence type="ECO:0000256" key="3">
    <source>
        <dbReference type="ARBA" id="ARBA00022723"/>
    </source>
</evidence>
<dbReference type="PANTHER" id="PTHR43756:SF5">
    <property type="entry name" value="CHOLINE MONOOXYGENASE, CHLOROPLASTIC"/>
    <property type="match status" value="1"/>
</dbReference>
<keyword evidence="3" id="KW-0479">Metal-binding</keyword>
<comment type="cofactor">
    <cofactor evidence="1">
        <name>Fe cation</name>
        <dbReference type="ChEBI" id="CHEBI:24875"/>
    </cofactor>
</comment>
<gene>
    <name evidence="8" type="ORF">GGQ98_003491</name>
</gene>
<dbReference type="Pfam" id="PF00848">
    <property type="entry name" value="Ring_hydroxyl_A"/>
    <property type="match status" value="1"/>
</dbReference>
<keyword evidence="9" id="KW-1185">Reference proteome</keyword>
<evidence type="ECO:0000256" key="2">
    <source>
        <dbReference type="ARBA" id="ARBA00022714"/>
    </source>
</evidence>
<dbReference type="PRINTS" id="PR00090">
    <property type="entry name" value="RNGDIOXGNASE"/>
</dbReference>
<dbReference type="Proteomes" id="UP000566324">
    <property type="component" value="Unassembled WGS sequence"/>
</dbReference>
<dbReference type="Gene3D" id="3.90.380.10">
    <property type="entry name" value="Naphthalene 1,2-dioxygenase Alpha Subunit, Chain A, domain 1"/>
    <property type="match status" value="1"/>
</dbReference>
<evidence type="ECO:0000256" key="1">
    <source>
        <dbReference type="ARBA" id="ARBA00001962"/>
    </source>
</evidence>
<sequence>MNLHERVSQTGAMQSGIEKEVYYSPEVAELEKQRLWPRVWQVACREEELPDVGSYVTYDILDDSVIVVRTSEHEIKAYNNACRHRGRRLTTDCGHAKTFVCRFHGWKWKLNGENYDITDREDFGNLDPAELSLLEFKVGRWGGFVFINMDPDSVSFDEYIAPVKQYLDPMEFEKQRYRWYISVEVEANWKDCQEAFMESYHVAYTHPKLEPVIDSRSYSRAVGDQGHGQLRFRKGPDQVIGYHFGGKSDRDGRDAAFESIRQQARDIDSIFSDRDVQAAARILTELPEGTGYQEALGAAVGYMREAAIAAGAGFPEMTEEQAYEAGFDWMIFPNTVNVLSPTGGLWYRSRPMRDNNPDKCVFEMYALERFTPGSEPKVEKKHFPNWQDFLDLPPFLIPDFINIPEVHRGIKTRGFTGPNFNPIQEAMIANFHHVLRRYIDS</sequence>
<comment type="caution">
    <text evidence="8">The sequence shown here is derived from an EMBL/GenBank/DDBJ whole genome shotgun (WGS) entry which is preliminary data.</text>
</comment>
<dbReference type="AlphaFoldDB" id="A0A7W7B4L0"/>
<dbReference type="Pfam" id="PF00355">
    <property type="entry name" value="Rieske"/>
    <property type="match status" value="1"/>
</dbReference>
<name>A0A7W7B4L0_9SPHN</name>
<feature type="domain" description="Rieske" evidence="7">
    <location>
        <begin position="40"/>
        <end position="147"/>
    </location>
</feature>
<protein>
    <submittedName>
        <fullName evidence="8">Phenylpropionate dioxygenase-like ring-hydroxylating dioxygenase large terminal subunit</fullName>
    </submittedName>
</protein>
<evidence type="ECO:0000313" key="8">
    <source>
        <dbReference type="EMBL" id="MBB4633835.1"/>
    </source>
</evidence>
<dbReference type="Gene3D" id="2.102.10.10">
    <property type="entry name" value="Rieske [2Fe-2S] iron-sulphur domain"/>
    <property type="match status" value="1"/>
</dbReference>
<dbReference type="InterPro" id="IPR015879">
    <property type="entry name" value="Ring_hydroxy_dOase_asu_C_dom"/>
</dbReference>
<dbReference type="SUPFAM" id="SSF50022">
    <property type="entry name" value="ISP domain"/>
    <property type="match status" value="1"/>
</dbReference>
<evidence type="ECO:0000256" key="5">
    <source>
        <dbReference type="ARBA" id="ARBA00023004"/>
    </source>
</evidence>
<dbReference type="GO" id="GO:0005506">
    <property type="term" value="F:iron ion binding"/>
    <property type="evidence" value="ECO:0007669"/>
    <property type="project" value="InterPro"/>
</dbReference>
<dbReference type="EMBL" id="JACHNZ010000061">
    <property type="protein sequence ID" value="MBB4633835.1"/>
    <property type="molecule type" value="Genomic_DNA"/>
</dbReference>
<organism evidence="8 9">
    <name type="scientific">Sphingosinicella soli</name>
    <dbReference type="NCBI Taxonomy" id="333708"/>
    <lineage>
        <taxon>Bacteria</taxon>
        <taxon>Pseudomonadati</taxon>
        <taxon>Pseudomonadota</taxon>
        <taxon>Alphaproteobacteria</taxon>
        <taxon>Sphingomonadales</taxon>
        <taxon>Sphingosinicellaceae</taxon>
        <taxon>Sphingosinicella</taxon>
    </lineage>
</organism>
<keyword evidence="6" id="KW-0411">Iron-sulfur</keyword>
<dbReference type="PANTHER" id="PTHR43756">
    <property type="entry name" value="CHOLINE MONOOXYGENASE, CHLOROPLASTIC"/>
    <property type="match status" value="1"/>
</dbReference>
<accession>A0A7W7B4L0</accession>
<dbReference type="CDD" id="cd03469">
    <property type="entry name" value="Rieske_RO_Alpha_N"/>
    <property type="match status" value="1"/>
</dbReference>